<evidence type="ECO:0000256" key="1">
    <source>
        <dbReference type="ARBA" id="ARBA00022475"/>
    </source>
</evidence>
<gene>
    <name evidence="6" type="ORF">XsacCFBP4641_01865</name>
</gene>
<evidence type="ECO:0000313" key="6">
    <source>
        <dbReference type="EMBL" id="PPU85362.1"/>
    </source>
</evidence>
<feature type="transmembrane region" description="Helical" evidence="5">
    <location>
        <begin position="48"/>
        <end position="67"/>
    </location>
</feature>
<dbReference type="RefSeq" id="WP_010342829.1">
    <property type="nucleotide sequence ID" value="NZ_CP132343.1"/>
</dbReference>
<reference evidence="6 7" key="1">
    <citation type="submission" date="2016-08" db="EMBL/GenBank/DDBJ databases">
        <authorList>
            <person name="Seilhamer J.J."/>
        </authorList>
    </citation>
    <scope>NUCLEOTIDE SEQUENCE [LARGE SCALE GENOMIC DNA]</scope>
    <source>
        <strain evidence="6 7">CFBP4641</strain>
    </source>
</reference>
<sequence>MLLPAEISIAGVYVPGLLVLGLALLLVAWALDAVAGRAGLYRHAWHPSLFRLAIYVGAFAALGLLLLP</sequence>
<dbReference type="GeneID" id="93879575"/>
<protein>
    <submittedName>
        <fullName evidence="6">DUF1656 domain-containing protein</fullName>
    </submittedName>
</protein>
<accession>A0A2P5Z9P5</accession>
<evidence type="ECO:0000256" key="2">
    <source>
        <dbReference type="ARBA" id="ARBA00022692"/>
    </source>
</evidence>
<keyword evidence="4 5" id="KW-0472">Membrane</keyword>
<feature type="transmembrane region" description="Helical" evidence="5">
    <location>
        <begin position="12"/>
        <end position="36"/>
    </location>
</feature>
<dbReference type="InterPro" id="IPR012451">
    <property type="entry name" value="DUF1656"/>
</dbReference>
<evidence type="ECO:0000256" key="3">
    <source>
        <dbReference type="ARBA" id="ARBA00022989"/>
    </source>
</evidence>
<keyword evidence="1" id="KW-1003">Cell membrane</keyword>
<proteinExistence type="predicted"/>
<dbReference type="Proteomes" id="UP000247346">
    <property type="component" value="Unassembled WGS sequence"/>
</dbReference>
<dbReference type="EMBL" id="MDEK01000001">
    <property type="protein sequence ID" value="PPU85362.1"/>
    <property type="molecule type" value="Genomic_DNA"/>
</dbReference>
<dbReference type="AlphaFoldDB" id="A0A2P5Z9P5"/>
<evidence type="ECO:0000256" key="5">
    <source>
        <dbReference type="SAM" id="Phobius"/>
    </source>
</evidence>
<dbReference type="Pfam" id="PF07869">
    <property type="entry name" value="DUF1656"/>
    <property type="match status" value="1"/>
</dbReference>
<evidence type="ECO:0000313" key="7">
    <source>
        <dbReference type="Proteomes" id="UP000247346"/>
    </source>
</evidence>
<keyword evidence="3 5" id="KW-1133">Transmembrane helix</keyword>
<evidence type="ECO:0000256" key="4">
    <source>
        <dbReference type="ARBA" id="ARBA00023136"/>
    </source>
</evidence>
<organism evidence="6 7">
    <name type="scientific">Xanthomonas sacchari</name>
    <dbReference type="NCBI Taxonomy" id="56458"/>
    <lineage>
        <taxon>Bacteria</taxon>
        <taxon>Pseudomonadati</taxon>
        <taxon>Pseudomonadota</taxon>
        <taxon>Gammaproteobacteria</taxon>
        <taxon>Lysobacterales</taxon>
        <taxon>Lysobacteraceae</taxon>
        <taxon>Xanthomonas</taxon>
    </lineage>
</organism>
<comment type="caution">
    <text evidence="6">The sequence shown here is derived from an EMBL/GenBank/DDBJ whole genome shotgun (WGS) entry which is preliminary data.</text>
</comment>
<keyword evidence="2 5" id="KW-0812">Transmembrane</keyword>
<name>A0A2P5Z9P5_9XANT</name>